<dbReference type="GO" id="GO:0006355">
    <property type="term" value="P:regulation of DNA-templated transcription"/>
    <property type="evidence" value="ECO:0007669"/>
    <property type="project" value="UniProtKB-ARBA"/>
</dbReference>
<organism evidence="2 3">
    <name type="scientific">SAR86 cluster bacterium</name>
    <dbReference type="NCBI Taxonomy" id="2030880"/>
    <lineage>
        <taxon>Bacteria</taxon>
        <taxon>Pseudomonadati</taxon>
        <taxon>Pseudomonadota</taxon>
        <taxon>Gammaproteobacteria</taxon>
        <taxon>SAR86 cluster</taxon>
    </lineage>
</organism>
<dbReference type="Pfam" id="PF01978">
    <property type="entry name" value="TrmB"/>
    <property type="match status" value="1"/>
</dbReference>
<dbReference type="AlphaFoldDB" id="A0A937M372"/>
<comment type="caution">
    <text evidence="2">The sequence shown here is derived from an EMBL/GenBank/DDBJ whole genome shotgun (WGS) entry which is preliminary data.</text>
</comment>
<evidence type="ECO:0000313" key="2">
    <source>
        <dbReference type="EMBL" id="MBL6903837.1"/>
    </source>
</evidence>
<reference evidence="2" key="1">
    <citation type="submission" date="2020-10" db="EMBL/GenBank/DDBJ databases">
        <title>Microbiome of the Black Sea water column analyzed by genome centric metagenomics.</title>
        <authorList>
            <person name="Cabello-Yeves P.J."/>
            <person name="Callieri C."/>
            <person name="Picazo A."/>
            <person name="Mehrshad M."/>
            <person name="Haro-Moreno J.M."/>
            <person name="Roda-Garcia J."/>
            <person name="Dzembekova N."/>
            <person name="Slabakova V."/>
            <person name="Slabakova N."/>
            <person name="Moncheva S."/>
            <person name="Rodriguez-Valera F."/>
        </authorList>
    </citation>
    <scope>NUCLEOTIDE SEQUENCE</scope>
    <source>
        <strain evidence="2">BS30m-G43</strain>
    </source>
</reference>
<proteinExistence type="predicted"/>
<evidence type="ECO:0000313" key="3">
    <source>
        <dbReference type="Proteomes" id="UP000705230"/>
    </source>
</evidence>
<dbReference type="InterPro" id="IPR011991">
    <property type="entry name" value="ArsR-like_HTH"/>
</dbReference>
<accession>A0A937M372</accession>
<dbReference type="SUPFAM" id="SSF46785">
    <property type="entry name" value="Winged helix' DNA-binding domain"/>
    <property type="match status" value="1"/>
</dbReference>
<dbReference type="InterPro" id="IPR036388">
    <property type="entry name" value="WH-like_DNA-bd_sf"/>
</dbReference>
<dbReference type="InterPro" id="IPR036390">
    <property type="entry name" value="WH_DNA-bd_sf"/>
</dbReference>
<dbReference type="EMBL" id="JADHSG010000022">
    <property type="protein sequence ID" value="MBL6903837.1"/>
    <property type="molecule type" value="Genomic_DNA"/>
</dbReference>
<dbReference type="InterPro" id="IPR002831">
    <property type="entry name" value="Tscrpt_reg_TrmB_N"/>
</dbReference>
<name>A0A937M372_9GAMM</name>
<dbReference type="CDD" id="cd00090">
    <property type="entry name" value="HTH_ARSR"/>
    <property type="match status" value="1"/>
</dbReference>
<evidence type="ECO:0000259" key="1">
    <source>
        <dbReference type="Pfam" id="PF01978"/>
    </source>
</evidence>
<gene>
    <name evidence="2" type="ORF">ISR29_06530</name>
</gene>
<protein>
    <submittedName>
        <fullName evidence="2">MarR family transcriptional regulator</fullName>
    </submittedName>
</protein>
<sequence>MKEFYKNIGDALAMLDGLEQDLNIRHFTPNELKVFYTIIIRAAYNEHGSNITDIVENSGMSRSTVYKTLKKLSTEGIIQLHQSEEDGRESLVVLNS</sequence>
<dbReference type="Gene3D" id="1.10.10.10">
    <property type="entry name" value="Winged helix-like DNA-binding domain superfamily/Winged helix DNA-binding domain"/>
    <property type="match status" value="1"/>
</dbReference>
<dbReference type="Proteomes" id="UP000705230">
    <property type="component" value="Unassembled WGS sequence"/>
</dbReference>
<feature type="domain" description="Transcription regulator TrmB N-terminal" evidence="1">
    <location>
        <begin position="27"/>
        <end position="83"/>
    </location>
</feature>